<evidence type="ECO:0000313" key="1">
    <source>
        <dbReference type="EMBL" id="CAJ0942939.1"/>
    </source>
</evidence>
<dbReference type="Proteomes" id="UP001176940">
    <property type="component" value="Unassembled WGS sequence"/>
</dbReference>
<dbReference type="EMBL" id="CAUEEQ010020563">
    <property type="protein sequence ID" value="CAJ0942939.1"/>
    <property type="molecule type" value="Genomic_DNA"/>
</dbReference>
<dbReference type="Gene3D" id="1.10.510.10">
    <property type="entry name" value="Transferase(Phosphotransferase) domain 1"/>
    <property type="match status" value="1"/>
</dbReference>
<comment type="caution">
    <text evidence="1">The sequence shown here is derived from an EMBL/GenBank/DDBJ whole genome shotgun (WGS) entry which is preliminary data.</text>
</comment>
<reference evidence="1" key="1">
    <citation type="submission" date="2023-07" db="EMBL/GenBank/DDBJ databases">
        <authorList>
            <person name="Stuckert A."/>
        </authorList>
    </citation>
    <scope>NUCLEOTIDE SEQUENCE</scope>
</reference>
<dbReference type="SUPFAM" id="SSF56112">
    <property type="entry name" value="Protein kinase-like (PK-like)"/>
    <property type="match status" value="1"/>
</dbReference>
<keyword evidence="2" id="KW-1185">Reference proteome</keyword>
<dbReference type="InterPro" id="IPR011009">
    <property type="entry name" value="Kinase-like_dom_sf"/>
</dbReference>
<sequence>MRWCWQKNPKNRPSFIQILESIKDELQPSFQQLSFFYNTHHKRKESNEVSDLEQEQTQKTLLENTPPSASSFSNFASLYKVEKDHALSAINAKKSPSAKKNIYHMNGNAKH</sequence>
<protein>
    <recommendedName>
        <fullName evidence="3">Serine-threonine/tyrosine-protein kinase catalytic domain-containing protein</fullName>
    </recommendedName>
</protein>
<proteinExistence type="predicted"/>
<accession>A0ABN9LIV5</accession>
<evidence type="ECO:0008006" key="3">
    <source>
        <dbReference type="Google" id="ProtNLM"/>
    </source>
</evidence>
<evidence type="ECO:0000313" key="2">
    <source>
        <dbReference type="Proteomes" id="UP001176940"/>
    </source>
</evidence>
<gene>
    <name evidence="1" type="ORF">RIMI_LOCUS9775336</name>
</gene>
<name>A0ABN9LIV5_9NEOB</name>
<organism evidence="1 2">
    <name type="scientific">Ranitomeya imitator</name>
    <name type="common">mimic poison frog</name>
    <dbReference type="NCBI Taxonomy" id="111125"/>
    <lineage>
        <taxon>Eukaryota</taxon>
        <taxon>Metazoa</taxon>
        <taxon>Chordata</taxon>
        <taxon>Craniata</taxon>
        <taxon>Vertebrata</taxon>
        <taxon>Euteleostomi</taxon>
        <taxon>Amphibia</taxon>
        <taxon>Batrachia</taxon>
        <taxon>Anura</taxon>
        <taxon>Neobatrachia</taxon>
        <taxon>Hyloidea</taxon>
        <taxon>Dendrobatidae</taxon>
        <taxon>Dendrobatinae</taxon>
        <taxon>Ranitomeya</taxon>
    </lineage>
</organism>